<dbReference type="OrthoDB" id="8184399at2759"/>
<organism evidence="1 2">
    <name type="scientific">Fopius arisanus</name>
    <dbReference type="NCBI Taxonomy" id="64838"/>
    <lineage>
        <taxon>Eukaryota</taxon>
        <taxon>Metazoa</taxon>
        <taxon>Ecdysozoa</taxon>
        <taxon>Arthropoda</taxon>
        <taxon>Hexapoda</taxon>
        <taxon>Insecta</taxon>
        <taxon>Pterygota</taxon>
        <taxon>Neoptera</taxon>
        <taxon>Endopterygota</taxon>
        <taxon>Hymenoptera</taxon>
        <taxon>Apocrita</taxon>
        <taxon>Ichneumonoidea</taxon>
        <taxon>Braconidae</taxon>
        <taxon>Opiinae</taxon>
        <taxon>Fopius</taxon>
    </lineage>
</organism>
<dbReference type="GO" id="GO:0005654">
    <property type="term" value="C:nucleoplasm"/>
    <property type="evidence" value="ECO:0007669"/>
    <property type="project" value="TreeGrafter"/>
</dbReference>
<dbReference type="AlphaFoldDB" id="A0A9R1U1G7"/>
<keyword evidence="1" id="KW-1185">Reference proteome</keyword>
<proteinExistence type="predicted"/>
<dbReference type="PANTHER" id="PTHR46790">
    <property type="entry name" value="CENTROMERE PROTEIN N"/>
    <property type="match status" value="1"/>
</dbReference>
<dbReference type="GeneID" id="105267459"/>
<dbReference type="RefSeq" id="XP_011304634.1">
    <property type="nucleotide sequence ID" value="XM_011306332.1"/>
</dbReference>
<dbReference type="Proteomes" id="UP000694866">
    <property type="component" value="Unplaced"/>
</dbReference>
<reference evidence="2" key="1">
    <citation type="submission" date="2025-08" db="UniProtKB">
        <authorList>
            <consortium name="RefSeq"/>
        </authorList>
    </citation>
    <scope>IDENTIFICATION</scope>
    <source>
        <strain evidence="2">USDA-PBARC FA_bdor</strain>
        <tissue evidence="2">Whole organism</tissue>
    </source>
</reference>
<dbReference type="KEGG" id="fas:105267459"/>
<accession>A0A9R1U1G7</accession>
<evidence type="ECO:0000313" key="1">
    <source>
        <dbReference type="Proteomes" id="UP000694866"/>
    </source>
</evidence>
<dbReference type="PANTHER" id="PTHR46790:SF1">
    <property type="entry name" value="CENTROMERE PROTEIN N"/>
    <property type="match status" value="1"/>
</dbReference>
<sequence>MPAVALNVKRQLSATIKKFKFEELEGSVLPHFPEISWNDIRKRLVKNHENFTTSCALRIIEQAIVRHKIDDKELKDRLAILEVIDVSRHSSKKVWYGYELQGVMNCQRLIPNREMQERMSQTFQMLQIDMAINVVTHQGITFISMCEKKRSKRLLPVYFALFLRHGYFFCSKKGVTKEFLQAIVEGLGFDTSKKLKLMGRDLKSLSKMLELKKQGVVQFGNLCNSPKYTDSEPVVKATGTDFRQHKQRREYISQCFGNEPPTIDVLEITGTEAPWADREISSQLPNEKIKIAWDFKSHDVAGSLLRLYEKRIFVNPLPNYVTKLMETGKNQLTVKL</sequence>
<gene>
    <name evidence="2" type="primary">LOC105267459</name>
</gene>
<dbReference type="InterPro" id="IPR052011">
    <property type="entry name" value="CENP-NAC/CAD_complex"/>
</dbReference>
<protein>
    <submittedName>
        <fullName evidence="2">Uncharacterized protein</fullName>
    </submittedName>
</protein>
<name>A0A9R1U1G7_9HYME</name>
<evidence type="ECO:0000313" key="2">
    <source>
        <dbReference type="RefSeq" id="XP_011304634.1"/>
    </source>
</evidence>